<keyword evidence="3" id="KW-0813">Transport</keyword>
<gene>
    <name evidence="13" type="ORF">EIP75_14495</name>
</gene>
<keyword evidence="5" id="KW-0812">Transmembrane</keyword>
<protein>
    <submittedName>
        <fullName evidence="13">Porin</fullName>
    </submittedName>
</protein>
<dbReference type="Proteomes" id="UP000269265">
    <property type="component" value="Unassembled WGS sequence"/>
</dbReference>
<evidence type="ECO:0000256" key="11">
    <source>
        <dbReference type="SAM" id="SignalP"/>
    </source>
</evidence>
<evidence type="ECO:0000313" key="13">
    <source>
        <dbReference type="EMBL" id="RRS03785.1"/>
    </source>
</evidence>
<name>A0A426VA39_9BURK</name>
<dbReference type="GO" id="GO:0009279">
    <property type="term" value="C:cell outer membrane"/>
    <property type="evidence" value="ECO:0007669"/>
    <property type="project" value="UniProtKB-SubCell"/>
</dbReference>
<keyword evidence="6 11" id="KW-0732">Signal</keyword>
<dbReference type="RefSeq" id="WP_125243990.1">
    <property type="nucleotide sequence ID" value="NZ_RSED01000010.1"/>
</dbReference>
<dbReference type="InterPro" id="IPR033900">
    <property type="entry name" value="Gram_neg_porin_domain"/>
</dbReference>
<sequence length="360" mass="38185">MKKFRVLSACVALPLTALATFMSSAQAQSLPTSQLTLYGNIDTALIWSSNTNAQGQSTTSVASGGYQLSVWGLMGQEDLGGGLKAFFRLENSFNADTGAVSLSSSFFNRFAVLGLRSDSWGAVSLGRLGSIGFDYTVLGYDLTNLDTYGIAALGAVPFVNLKINNAVKYETPRLGPVRATLMTSTGQEAAEASSAGRYSGLAVEYASGAFKTRVTHEVTHGSYSSALNQSSLQDKRSTLAARYDLSSVSFFGEAAWINGDLRLTPRGRLLQGGVSWRPSTSWTLIGEAGVYDYSDSDGHPTLSHLVAQYHFSKRTMLYAFGTYVDNQGGSRVSSLFAAGALAPVAGQSQSTVGLGLAHRF</sequence>
<dbReference type="CDD" id="cd00342">
    <property type="entry name" value="gram_neg_porins"/>
    <property type="match status" value="1"/>
</dbReference>
<comment type="subcellular location">
    <subcellularLocation>
        <location evidence="1">Cell outer membrane</location>
        <topology evidence="1">Multi-pass membrane protein</topology>
    </subcellularLocation>
</comment>
<evidence type="ECO:0000256" key="2">
    <source>
        <dbReference type="ARBA" id="ARBA00011233"/>
    </source>
</evidence>
<dbReference type="SUPFAM" id="SSF56935">
    <property type="entry name" value="Porins"/>
    <property type="match status" value="1"/>
</dbReference>
<accession>A0A426VA39</accession>
<dbReference type="AlphaFoldDB" id="A0A426VA39"/>
<feature type="signal peptide" evidence="11">
    <location>
        <begin position="1"/>
        <end position="27"/>
    </location>
</feature>
<comment type="caution">
    <text evidence="13">The sequence shown here is derived from an EMBL/GenBank/DDBJ whole genome shotgun (WGS) entry which is preliminary data.</text>
</comment>
<evidence type="ECO:0000259" key="12">
    <source>
        <dbReference type="Pfam" id="PF13609"/>
    </source>
</evidence>
<evidence type="ECO:0000256" key="1">
    <source>
        <dbReference type="ARBA" id="ARBA00004571"/>
    </source>
</evidence>
<dbReference type="InterPro" id="IPR050298">
    <property type="entry name" value="Gram-neg_bact_OMP"/>
</dbReference>
<evidence type="ECO:0000313" key="14">
    <source>
        <dbReference type="Proteomes" id="UP000269265"/>
    </source>
</evidence>
<evidence type="ECO:0000256" key="5">
    <source>
        <dbReference type="ARBA" id="ARBA00022692"/>
    </source>
</evidence>
<evidence type="ECO:0000256" key="6">
    <source>
        <dbReference type="ARBA" id="ARBA00022729"/>
    </source>
</evidence>
<dbReference type="PANTHER" id="PTHR34501:SF9">
    <property type="entry name" value="MAJOR OUTER MEMBRANE PROTEIN P.IA"/>
    <property type="match status" value="1"/>
</dbReference>
<evidence type="ECO:0000256" key="9">
    <source>
        <dbReference type="ARBA" id="ARBA00023136"/>
    </source>
</evidence>
<dbReference type="GO" id="GO:0006811">
    <property type="term" value="P:monoatomic ion transport"/>
    <property type="evidence" value="ECO:0007669"/>
    <property type="project" value="UniProtKB-KW"/>
</dbReference>
<evidence type="ECO:0000256" key="10">
    <source>
        <dbReference type="ARBA" id="ARBA00023237"/>
    </source>
</evidence>
<evidence type="ECO:0000256" key="4">
    <source>
        <dbReference type="ARBA" id="ARBA00022452"/>
    </source>
</evidence>
<evidence type="ECO:0000256" key="3">
    <source>
        <dbReference type="ARBA" id="ARBA00022448"/>
    </source>
</evidence>
<keyword evidence="14" id="KW-1185">Reference proteome</keyword>
<dbReference type="EMBL" id="RSED01000010">
    <property type="protein sequence ID" value="RRS03785.1"/>
    <property type="molecule type" value="Genomic_DNA"/>
</dbReference>
<dbReference type="GO" id="GO:0046930">
    <property type="term" value="C:pore complex"/>
    <property type="evidence" value="ECO:0007669"/>
    <property type="project" value="UniProtKB-KW"/>
</dbReference>
<evidence type="ECO:0000256" key="8">
    <source>
        <dbReference type="ARBA" id="ARBA00023114"/>
    </source>
</evidence>
<dbReference type="GO" id="GO:0015288">
    <property type="term" value="F:porin activity"/>
    <property type="evidence" value="ECO:0007669"/>
    <property type="project" value="UniProtKB-KW"/>
</dbReference>
<dbReference type="InterPro" id="IPR023614">
    <property type="entry name" value="Porin_dom_sf"/>
</dbReference>
<reference evidence="13 14" key="1">
    <citation type="submission" date="2018-12" db="EMBL/GenBank/DDBJ databases">
        <title>The whole draft genome of Aquabacterium sp. SJQ9.</title>
        <authorList>
            <person name="Sun L."/>
            <person name="Gao X."/>
            <person name="Chen W."/>
            <person name="Huang K."/>
        </authorList>
    </citation>
    <scope>NUCLEOTIDE SEQUENCE [LARGE SCALE GENOMIC DNA]</scope>
    <source>
        <strain evidence="13 14">SJQ9</strain>
    </source>
</reference>
<keyword evidence="4" id="KW-1134">Transmembrane beta strand</keyword>
<evidence type="ECO:0000256" key="7">
    <source>
        <dbReference type="ARBA" id="ARBA00023065"/>
    </source>
</evidence>
<proteinExistence type="predicted"/>
<dbReference type="Gene3D" id="2.40.160.10">
    <property type="entry name" value="Porin"/>
    <property type="match status" value="1"/>
</dbReference>
<dbReference type="Pfam" id="PF13609">
    <property type="entry name" value="Porin_4"/>
    <property type="match status" value="1"/>
</dbReference>
<keyword evidence="7" id="KW-0406">Ion transport</keyword>
<organism evidence="13 14">
    <name type="scientific">Aquabacterium soli</name>
    <dbReference type="NCBI Taxonomy" id="2493092"/>
    <lineage>
        <taxon>Bacteria</taxon>
        <taxon>Pseudomonadati</taxon>
        <taxon>Pseudomonadota</taxon>
        <taxon>Betaproteobacteria</taxon>
        <taxon>Burkholderiales</taxon>
        <taxon>Aquabacterium</taxon>
    </lineage>
</organism>
<keyword evidence="8" id="KW-0626">Porin</keyword>
<keyword evidence="9" id="KW-0472">Membrane</keyword>
<feature type="domain" description="Porin" evidence="12">
    <location>
        <begin position="15"/>
        <end position="328"/>
    </location>
</feature>
<feature type="chain" id="PRO_5019038218" evidence="11">
    <location>
        <begin position="28"/>
        <end position="360"/>
    </location>
</feature>
<comment type="subunit">
    <text evidence="2">Homotrimer.</text>
</comment>
<dbReference type="OrthoDB" id="6975458at2"/>
<dbReference type="PANTHER" id="PTHR34501">
    <property type="entry name" value="PROTEIN YDDL-RELATED"/>
    <property type="match status" value="1"/>
</dbReference>
<keyword evidence="10" id="KW-0998">Cell outer membrane</keyword>